<organism evidence="2">
    <name type="scientific">Vibrio tasmaniensis</name>
    <dbReference type="NCBI Taxonomy" id="212663"/>
    <lineage>
        <taxon>Bacteria</taxon>
        <taxon>Pseudomonadati</taxon>
        <taxon>Pseudomonadota</taxon>
        <taxon>Gammaproteobacteria</taxon>
        <taxon>Vibrionales</taxon>
        <taxon>Vibrionaceae</taxon>
        <taxon>Vibrio</taxon>
    </lineage>
</organism>
<proteinExistence type="predicted"/>
<sequence length="39" mass="4380">MAEGSEVGDKRARWKRFSTKESSDHMENARTLAALSRLG</sequence>
<reference evidence="2" key="1">
    <citation type="journal article" date="2015" name="MBio">
        <title>Eco-Evolutionary Dynamics of Episomes among Ecologically Cohesive Bacterial Populations.</title>
        <authorList>
            <person name="Xue H."/>
            <person name="Cordero O.X."/>
            <person name="Camas F.M."/>
            <person name="Trimble W."/>
            <person name="Meyer F."/>
            <person name="Guglielmini J."/>
            <person name="Rocha E.P."/>
            <person name="Polz M.F."/>
        </authorList>
    </citation>
    <scope>NUCLEOTIDE SEQUENCE</scope>
    <source>
        <strain evidence="2">1F_279</strain>
    </source>
</reference>
<dbReference type="AlphaFoldDB" id="A0A0H3ZQB4"/>
<evidence type="ECO:0000313" key="2">
    <source>
        <dbReference type="EMBL" id="AKN36094.1"/>
    </source>
</evidence>
<dbReference type="EMBL" id="KP795468">
    <property type="protein sequence ID" value="AKN36094.1"/>
    <property type="molecule type" value="Genomic_DNA"/>
</dbReference>
<feature type="region of interest" description="Disordered" evidence="1">
    <location>
        <begin position="1"/>
        <end position="39"/>
    </location>
</feature>
<accession>A0A0H3ZQB4</accession>
<feature type="compositionally biased region" description="Basic and acidic residues" evidence="1">
    <location>
        <begin position="18"/>
        <end position="28"/>
    </location>
</feature>
<evidence type="ECO:0000256" key="1">
    <source>
        <dbReference type="SAM" id="MobiDB-lite"/>
    </source>
</evidence>
<name>A0A0H3ZQB4_9VIBR</name>
<protein>
    <submittedName>
        <fullName evidence="2">Uncharacterized protein</fullName>
    </submittedName>
</protein>